<dbReference type="EMBL" id="JADGJD010000118">
    <property type="protein sequence ID" value="KAJ3054760.1"/>
    <property type="molecule type" value="Genomic_DNA"/>
</dbReference>
<keyword evidence="5" id="KW-0119">Carbohydrate metabolism</keyword>
<dbReference type="InterPro" id="IPR003582">
    <property type="entry name" value="ShKT_dom"/>
</dbReference>
<dbReference type="GO" id="GO:0005975">
    <property type="term" value="P:carbohydrate metabolic process"/>
    <property type="evidence" value="ECO:0007669"/>
    <property type="project" value="InterPro"/>
</dbReference>
<dbReference type="PANTHER" id="PTHR46471:SF9">
    <property type="entry name" value="CHITIN DEACETYLASE"/>
    <property type="match status" value="1"/>
</dbReference>
<sequence length="420" mass="44488">MYTKLFLLAALASAASARTFEKCSTQSDCGEGLTCLAINEKAECVPSCVVPTTVTNTVFQPTTLPASTITSVEVQTTTLPPVTVTSTQTNVKTITVTTSAPAATSTAAVCEDVPVPGDAYGCASQASWGNCGASWMTGYCKKSCGTCPAPACEDKPVPDTCGCASQASWGNCAASWMTGYCQKSCGTCPGAKPPIQTYKTCKTPNTLAIAFDDGATVYQQSIIDQFNAVNGKTTFFTTGHLYQCIYNDGAVKSLRNAFASGHQIASHTWNHPDLTTLDATAQTTELTTLEDALQKIIGAKPTFIRPPYLASNAGLKDVLTSLDYRAIITNNVDSQDWNGYTAQQGYDAIVKGLEASQYSGIVLAHENYAATVNQLLPQLITYAQQKGIKLVTVAECIGDDVSKMYKDVGVQGERDGTWVC</sequence>
<dbReference type="AlphaFoldDB" id="A0AAD5SGB0"/>
<evidence type="ECO:0000256" key="6">
    <source>
        <dbReference type="SAM" id="SignalP"/>
    </source>
</evidence>
<dbReference type="PROSITE" id="PS51670">
    <property type="entry name" value="SHKT"/>
    <property type="match status" value="1"/>
</dbReference>
<keyword evidence="10" id="KW-1185">Reference proteome</keyword>
<name>A0AAD5SGB0_9FUNG</name>
<comment type="caution">
    <text evidence="9">The sequence shown here is derived from an EMBL/GenBank/DDBJ whole genome shotgun (WGS) entry which is preliminary data.</text>
</comment>
<comment type="cofactor">
    <cofactor evidence="1">
        <name>Co(2+)</name>
        <dbReference type="ChEBI" id="CHEBI:48828"/>
    </cofactor>
</comment>
<dbReference type="SMART" id="SM00254">
    <property type="entry name" value="ShKT"/>
    <property type="match status" value="2"/>
</dbReference>
<accession>A0AAD5SGB0</accession>
<dbReference type="InterPro" id="IPR002509">
    <property type="entry name" value="NODB_dom"/>
</dbReference>
<feature type="signal peptide" evidence="6">
    <location>
        <begin position="1"/>
        <end position="17"/>
    </location>
</feature>
<dbReference type="GO" id="GO:0046872">
    <property type="term" value="F:metal ion binding"/>
    <property type="evidence" value="ECO:0007669"/>
    <property type="project" value="UniProtKB-KW"/>
</dbReference>
<feature type="chain" id="PRO_5042037179" description="Glycoside hydrolase/deacetylase" evidence="6">
    <location>
        <begin position="18"/>
        <end position="420"/>
    </location>
</feature>
<evidence type="ECO:0000259" key="8">
    <source>
        <dbReference type="PROSITE" id="PS51677"/>
    </source>
</evidence>
<dbReference type="Gene3D" id="3.20.20.370">
    <property type="entry name" value="Glycoside hydrolase/deacetylase"/>
    <property type="match status" value="1"/>
</dbReference>
<evidence type="ECO:0000313" key="9">
    <source>
        <dbReference type="EMBL" id="KAJ3054760.1"/>
    </source>
</evidence>
<reference evidence="9" key="1">
    <citation type="submission" date="2020-05" db="EMBL/GenBank/DDBJ databases">
        <title>Phylogenomic resolution of chytrid fungi.</title>
        <authorList>
            <person name="Stajich J.E."/>
            <person name="Amses K."/>
            <person name="Simmons R."/>
            <person name="Seto K."/>
            <person name="Myers J."/>
            <person name="Bonds A."/>
            <person name="Quandt C.A."/>
            <person name="Barry K."/>
            <person name="Liu P."/>
            <person name="Grigoriev I."/>
            <person name="Longcore J.E."/>
            <person name="James T.Y."/>
        </authorList>
    </citation>
    <scope>NUCLEOTIDE SEQUENCE</scope>
    <source>
        <strain evidence="9">JEL0318</strain>
    </source>
</reference>
<evidence type="ECO:0000313" key="10">
    <source>
        <dbReference type="Proteomes" id="UP001212841"/>
    </source>
</evidence>
<evidence type="ECO:0000256" key="1">
    <source>
        <dbReference type="ARBA" id="ARBA00001941"/>
    </source>
</evidence>
<dbReference type="GO" id="GO:0016810">
    <property type="term" value="F:hydrolase activity, acting on carbon-nitrogen (but not peptide) bonds"/>
    <property type="evidence" value="ECO:0007669"/>
    <property type="project" value="InterPro"/>
</dbReference>
<dbReference type="Proteomes" id="UP001212841">
    <property type="component" value="Unassembled WGS sequence"/>
</dbReference>
<evidence type="ECO:0000259" key="7">
    <source>
        <dbReference type="PROSITE" id="PS51670"/>
    </source>
</evidence>
<evidence type="ECO:0000256" key="2">
    <source>
        <dbReference type="ARBA" id="ARBA00022723"/>
    </source>
</evidence>
<dbReference type="InterPro" id="IPR011330">
    <property type="entry name" value="Glyco_hydro/deAcase_b/a-brl"/>
</dbReference>
<proteinExistence type="predicted"/>
<organism evidence="9 10">
    <name type="scientific">Rhizophlyctis rosea</name>
    <dbReference type="NCBI Taxonomy" id="64517"/>
    <lineage>
        <taxon>Eukaryota</taxon>
        <taxon>Fungi</taxon>
        <taxon>Fungi incertae sedis</taxon>
        <taxon>Chytridiomycota</taxon>
        <taxon>Chytridiomycota incertae sedis</taxon>
        <taxon>Chytridiomycetes</taxon>
        <taxon>Rhizophlyctidales</taxon>
        <taxon>Rhizophlyctidaceae</taxon>
        <taxon>Rhizophlyctis</taxon>
    </lineage>
</organism>
<dbReference type="PROSITE" id="PS51677">
    <property type="entry name" value="NODB"/>
    <property type="match status" value="1"/>
</dbReference>
<feature type="domain" description="NodB homology" evidence="8">
    <location>
        <begin position="205"/>
        <end position="391"/>
    </location>
</feature>
<evidence type="ECO:0000256" key="3">
    <source>
        <dbReference type="ARBA" id="ARBA00022729"/>
    </source>
</evidence>
<dbReference type="SUPFAM" id="SSF88713">
    <property type="entry name" value="Glycoside hydrolase/deacetylase"/>
    <property type="match status" value="1"/>
</dbReference>
<dbReference type="Pfam" id="PF01522">
    <property type="entry name" value="Polysacc_deac_1"/>
    <property type="match status" value="1"/>
</dbReference>
<keyword evidence="2" id="KW-0479">Metal-binding</keyword>
<gene>
    <name evidence="9" type="ORF">HK097_000931</name>
</gene>
<protein>
    <recommendedName>
        <fullName evidence="11">Glycoside hydrolase/deacetylase</fullName>
    </recommendedName>
</protein>
<feature type="domain" description="ShKT" evidence="7">
    <location>
        <begin position="110"/>
        <end position="147"/>
    </location>
</feature>
<dbReference type="PANTHER" id="PTHR46471">
    <property type="entry name" value="CHITIN DEACETYLASE"/>
    <property type="match status" value="1"/>
</dbReference>
<evidence type="ECO:0008006" key="11">
    <source>
        <dbReference type="Google" id="ProtNLM"/>
    </source>
</evidence>
<keyword evidence="3 6" id="KW-0732">Signal</keyword>
<keyword evidence="4" id="KW-0378">Hydrolase</keyword>
<evidence type="ECO:0000256" key="5">
    <source>
        <dbReference type="ARBA" id="ARBA00023277"/>
    </source>
</evidence>
<evidence type="ECO:0000256" key="4">
    <source>
        <dbReference type="ARBA" id="ARBA00022801"/>
    </source>
</evidence>